<proteinExistence type="predicted"/>
<dbReference type="GO" id="GO:0042578">
    <property type="term" value="F:phosphoric ester hydrolase activity"/>
    <property type="evidence" value="ECO:0007669"/>
    <property type="project" value="UniProtKB-ARBA"/>
</dbReference>
<evidence type="ECO:0000256" key="2">
    <source>
        <dbReference type="SAM" id="SignalP"/>
    </source>
</evidence>
<sequence length="484" mass="54543">MKTTFALAALASIGSARVLDRHTPIQRSTNSTGNSTAGTGATWGNLRNNIKHVVYLMLENHSFDNIAGYWDFHPDIDNLRNIDYCNNYTNPSWTVWGEPLEVCAKPYEQEVPLTDPDHNFAGVSYEIYQKWNPTKSDTPNMGGFIERQSEKYNATPGETAFVIQAYSEETSSMLAYLAQNYAFWDSYHAEHPGPTNPNRQFATSGSTCGMVDNTNQSAGWYANVAGTTCATSIFESLSEAGITWKNYYETDIIDAYMYKWVQDNAMDKLVHADQFYSDLQAGTLPQFSYINPECCTIDSMHPTSNMAAGEQMIKHLYDALRNSQYWDNTLLIINFDEHGGFADHVNPPTNIPAPEDKMTFSGVSDKHNVTYDFTRLGVRVPAFIISPWVPANTLIHDQGTNYADNSAYTHSSFLHFLQELWGLKGLNNRVQWAKTFETVFQNTKRTDTPAKLPVPRWIGGSGENKPAPYYKLNQPYSYYKSIGS</sequence>
<dbReference type="AlphaFoldDB" id="A0A9P4MDC2"/>
<dbReference type="EMBL" id="ML996092">
    <property type="protein sequence ID" value="KAF2149023.1"/>
    <property type="molecule type" value="Genomic_DNA"/>
</dbReference>
<dbReference type="Gene3D" id="3.40.720.10">
    <property type="entry name" value="Alkaline Phosphatase, subunit A"/>
    <property type="match status" value="1"/>
</dbReference>
<gene>
    <name evidence="3" type="ORF">K461DRAFT_297494</name>
</gene>
<dbReference type="Pfam" id="PF04185">
    <property type="entry name" value="Phosphoesterase"/>
    <property type="match status" value="1"/>
</dbReference>
<dbReference type="InterPro" id="IPR017850">
    <property type="entry name" value="Alkaline_phosphatase_core_sf"/>
</dbReference>
<organism evidence="3 4">
    <name type="scientific">Myriangium duriaei CBS 260.36</name>
    <dbReference type="NCBI Taxonomy" id="1168546"/>
    <lineage>
        <taxon>Eukaryota</taxon>
        <taxon>Fungi</taxon>
        <taxon>Dikarya</taxon>
        <taxon>Ascomycota</taxon>
        <taxon>Pezizomycotina</taxon>
        <taxon>Dothideomycetes</taxon>
        <taxon>Dothideomycetidae</taxon>
        <taxon>Myriangiales</taxon>
        <taxon>Myriangiaceae</taxon>
        <taxon>Myriangium</taxon>
    </lineage>
</organism>
<keyword evidence="4" id="KW-1185">Reference proteome</keyword>
<keyword evidence="1" id="KW-0378">Hydrolase</keyword>
<evidence type="ECO:0000313" key="3">
    <source>
        <dbReference type="EMBL" id="KAF2149023.1"/>
    </source>
</evidence>
<feature type="signal peptide" evidence="2">
    <location>
        <begin position="1"/>
        <end position="16"/>
    </location>
</feature>
<feature type="chain" id="PRO_5040343291" evidence="2">
    <location>
        <begin position="17"/>
        <end position="484"/>
    </location>
</feature>
<keyword evidence="2" id="KW-0732">Signal</keyword>
<comment type="caution">
    <text evidence="3">The sequence shown here is derived from an EMBL/GenBank/DDBJ whole genome shotgun (WGS) entry which is preliminary data.</text>
</comment>
<dbReference type="InterPro" id="IPR007312">
    <property type="entry name" value="Phosphoesterase"/>
</dbReference>
<dbReference type="OrthoDB" id="5135119at2759"/>
<dbReference type="GO" id="GO:0009395">
    <property type="term" value="P:phospholipid catabolic process"/>
    <property type="evidence" value="ECO:0007669"/>
    <property type="project" value="TreeGrafter"/>
</dbReference>
<name>A0A9P4MDC2_9PEZI</name>
<dbReference type="PANTHER" id="PTHR31956:SF1">
    <property type="entry name" value="NON-SPECIFIC PHOSPHOLIPASE C1"/>
    <property type="match status" value="1"/>
</dbReference>
<dbReference type="PANTHER" id="PTHR31956">
    <property type="entry name" value="NON-SPECIFIC PHOSPHOLIPASE C4-RELATED"/>
    <property type="match status" value="1"/>
</dbReference>
<dbReference type="Proteomes" id="UP000799439">
    <property type="component" value="Unassembled WGS sequence"/>
</dbReference>
<evidence type="ECO:0000256" key="1">
    <source>
        <dbReference type="ARBA" id="ARBA00022801"/>
    </source>
</evidence>
<reference evidence="3" key="1">
    <citation type="journal article" date="2020" name="Stud. Mycol.">
        <title>101 Dothideomycetes genomes: a test case for predicting lifestyles and emergence of pathogens.</title>
        <authorList>
            <person name="Haridas S."/>
            <person name="Albert R."/>
            <person name="Binder M."/>
            <person name="Bloem J."/>
            <person name="Labutti K."/>
            <person name="Salamov A."/>
            <person name="Andreopoulos B."/>
            <person name="Baker S."/>
            <person name="Barry K."/>
            <person name="Bills G."/>
            <person name="Bluhm B."/>
            <person name="Cannon C."/>
            <person name="Castanera R."/>
            <person name="Culley D."/>
            <person name="Daum C."/>
            <person name="Ezra D."/>
            <person name="Gonzalez J."/>
            <person name="Henrissat B."/>
            <person name="Kuo A."/>
            <person name="Liang C."/>
            <person name="Lipzen A."/>
            <person name="Lutzoni F."/>
            <person name="Magnuson J."/>
            <person name="Mondo S."/>
            <person name="Nolan M."/>
            <person name="Ohm R."/>
            <person name="Pangilinan J."/>
            <person name="Park H.-J."/>
            <person name="Ramirez L."/>
            <person name="Alfaro M."/>
            <person name="Sun H."/>
            <person name="Tritt A."/>
            <person name="Yoshinaga Y."/>
            <person name="Zwiers L.-H."/>
            <person name="Turgeon B."/>
            <person name="Goodwin S."/>
            <person name="Spatafora J."/>
            <person name="Crous P."/>
            <person name="Grigoriev I."/>
        </authorList>
    </citation>
    <scope>NUCLEOTIDE SEQUENCE</scope>
    <source>
        <strain evidence="3">CBS 260.36</strain>
    </source>
</reference>
<accession>A0A9P4MDC2</accession>
<evidence type="ECO:0000313" key="4">
    <source>
        <dbReference type="Proteomes" id="UP000799439"/>
    </source>
</evidence>
<protein>
    <submittedName>
        <fullName evidence="3">Phospholipase C</fullName>
    </submittedName>
</protein>